<feature type="region of interest" description="Disordered" evidence="1">
    <location>
        <begin position="136"/>
        <end position="160"/>
    </location>
</feature>
<dbReference type="AlphaFoldDB" id="A0AA35WTJ8"/>
<evidence type="ECO:0000256" key="1">
    <source>
        <dbReference type="SAM" id="MobiDB-lite"/>
    </source>
</evidence>
<organism evidence="2 3">
    <name type="scientific">Geodia barretti</name>
    <name type="common">Barrett's horny sponge</name>
    <dbReference type="NCBI Taxonomy" id="519541"/>
    <lineage>
        <taxon>Eukaryota</taxon>
        <taxon>Metazoa</taxon>
        <taxon>Porifera</taxon>
        <taxon>Demospongiae</taxon>
        <taxon>Heteroscleromorpha</taxon>
        <taxon>Tetractinellida</taxon>
        <taxon>Astrophorina</taxon>
        <taxon>Geodiidae</taxon>
        <taxon>Geodia</taxon>
    </lineage>
</organism>
<sequence length="160" mass="17620">MSTSSCCTQSPCRRANSAARRLRTCSGAGWIPRRTPISGGLRTCGYRRILVRCDAKNWLASREHVMERAWHDGRDPNIGDKRTATTSRWDSNWRAMKLHRLPIGNTIRPVLLSSRCGPACRPCKAPRLWATAILPPGANGTRGQPSTGEGCGRIGPGWRA</sequence>
<protein>
    <submittedName>
        <fullName evidence="2">Uncharacterized protein</fullName>
    </submittedName>
</protein>
<reference evidence="2" key="1">
    <citation type="submission" date="2023-03" db="EMBL/GenBank/DDBJ databases">
        <authorList>
            <person name="Steffen K."/>
            <person name="Cardenas P."/>
        </authorList>
    </citation>
    <scope>NUCLEOTIDE SEQUENCE</scope>
</reference>
<comment type="caution">
    <text evidence="2">The sequence shown here is derived from an EMBL/GenBank/DDBJ whole genome shotgun (WGS) entry which is preliminary data.</text>
</comment>
<dbReference type="Proteomes" id="UP001174909">
    <property type="component" value="Unassembled WGS sequence"/>
</dbReference>
<evidence type="ECO:0000313" key="2">
    <source>
        <dbReference type="EMBL" id="CAI8028436.1"/>
    </source>
</evidence>
<keyword evidence="3" id="KW-1185">Reference proteome</keyword>
<evidence type="ECO:0000313" key="3">
    <source>
        <dbReference type="Proteomes" id="UP001174909"/>
    </source>
</evidence>
<dbReference type="EMBL" id="CASHTH010002334">
    <property type="protein sequence ID" value="CAI8028436.1"/>
    <property type="molecule type" value="Genomic_DNA"/>
</dbReference>
<accession>A0AA35WTJ8</accession>
<gene>
    <name evidence="2" type="ORF">GBAR_LOCUS16215</name>
</gene>
<name>A0AA35WTJ8_GEOBA</name>
<feature type="compositionally biased region" description="Gly residues" evidence="1">
    <location>
        <begin position="149"/>
        <end position="160"/>
    </location>
</feature>
<proteinExistence type="predicted"/>